<dbReference type="Gene3D" id="1.25.40.10">
    <property type="entry name" value="Tetratricopeptide repeat domain"/>
    <property type="match status" value="2"/>
</dbReference>
<dbReference type="InterPro" id="IPR013105">
    <property type="entry name" value="TPR_2"/>
</dbReference>
<protein>
    <submittedName>
        <fullName evidence="4">Tetratricopeptide TPR_2 repeat protein</fullName>
    </submittedName>
</protein>
<dbReference type="Pfam" id="PF13432">
    <property type="entry name" value="TPR_16"/>
    <property type="match status" value="1"/>
</dbReference>
<feature type="repeat" description="TPR" evidence="3">
    <location>
        <begin position="112"/>
        <end position="145"/>
    </location>
</feature>
<organism evidence="4 5">
    <name type="scientific">Paraburkholderia ribeironis</name>
    <dbReference type="NCBI Taxonomy" id="1247936"/>
    <lineage>
        <taxon>Bacteria</taxon>
        <taxon>Pseudomonadati</taxon>
        <taxon>Pseudomonadota</taxon>
        <taxon>Betaproteobacteria</taxon>
        <taxon>Burkholderiales</taxon>
        <taxon>Burkholderiaceae</taxon>
        <taxon>Paraburkholderia</taxon>
    </lineage>
</organism>
<dbReference type="Pfam" id="PF07719">
    <property type="entry name" value="TPR_2"/>
    <property type="match status" value="1"/>
</dbReference>
<dbReference type="PANTHER" id="PTHR44943:SF8">
    <property type="entry name" value="TPR REPEAT-CONTAINING PROTEIN MJ0263"/>
    <property type="match status" value="1"/>
</dbReference>
<keyword evidence="5" id="KW-1185">Reference proteome</keyword>
<feature type="repeat" description="TPR" evidence="3">
    <location>
        <begin position="44"/>
        <end position="77"/>
    </location>
</feature>
<name>A0A1N7RSC8_9BURK</name>
<dbReference type="PANTHER" id="PTHR44943">
    <property type="entry name" value="CELLULOSE SYNTHASE OPERON PROTEIN C"/>
    <property type="match status" value="1"/>
</dbReference>
<accession>A0A1N7RSC8</accession>
<dbReference type="RefSeq" id="WP_245841168.1">
    <property type="nucleotide sequence ID" value="NZ_CYGX02000013.1"/>
</dbReference>
<feature type="repeat" description="TPR" evidence="3">
    <location>
        <begin position="10"/>
        <end position="43"/>
    </location>
</feature>
<dbReference type="InterPro" id="IPR051685">
    <property type="entry name" value="Ycf3/AcsC/BcsC/TPR_MFPF"/>
</dbReference>
<evidence type="ECO:0000313" key="5">
    <source>
        <dbReference type="Proteomes" id="UP000187012"/>
    </source>
</evidence>
<keyword evidence="2 3" id="KW-0802">TPR repeat</keyword>
<dbReference type="STRING" id="1247936.BN2475_130030"/>
<keyword evidence="1" id="KW-0677">Repeat</keyword>
<proteinExistence type="predicted"/>
<dbReference type="AlphaFoldDB" id="A0A1N7RSC8"/>
<dbReference type="SUPFAM" id="SSF48452">
    <property type="entry name" value="TPR-like"/>
    <property type="match status" value="1"/>
</dbReference>
<dbReference type="PROSITE" id="PS50005">
    <property type="entry name" value="TPR"/>
    <property type="match status" value="4"/>
</dbReference>
<evidence type="ECO:0000256" key="3">
    <source>
        <dbReference type="PROSITE-ProRule" id="PRU00339"/>
    </source>
</evidence>
<reference evidence="4 5" key="1">
    <citation type="submission" date="2016-12" db="EMBL/GenBank/DDBJ databases">
        <authorList>
            <person name="Song W.-J."/>
            <person name="Kurnit D.M."/>
        </authorList>
    </citation>
    <scope>NUCLEOTIDE SEQUENCE [LARGE SCALE GENOMIC DNA]</scope>
    <source>
        <strain evidence="4 5">STM7296</strain>
    </source>
</reference>
<dbReference type="InterPro" id="IPR019734">
    <property type="entry name" value="TPR_rpt"/>
</dbReference>
<evidence type="ECO:0000313" key="4">
    <source>
        <dbReference type="EMBL" id="SIT37966.1"/>
    </source>
</evidence>
<sequence>MTHSPQPVTATQWRAEGDACIACGELEAALQCFESARALDPADAVNYERLAATLAALNRFCEAVDRYREAIVRDPGNAHSHHGLGRALEQTDRLEQAVDAYREAVRRNPGADGSNNNLGNCLQALGRFDEAHEAYRRAINSAPRVPLYYRNLVQTRRLAADDPVFASLQQLAGDAASPRR</sequence>
<dbReference type="EMBL" id="CYGX02000013">
    <property type="protein sequence ID" value="SIT37966.1"/>
    <property type="molecule type" value="Genomic_DNA"/>
</dbReference>
<feature type="repeat" description="TPR" evidence="3">
    <location>
        <begin position="78"/>
        <end position="111"/>
    </location>
</feature>
<evidence type="ECO:0000256" key="1">
    <source>
        <dbReference type="ARBA" id="ARBA00022737"/>
    </source>
</evidence>
<evidence type="ECO:0000256" key="2">
    <source>
        <dbReference type="ARBA" id="ARBA00022803"/>
    </source>
</evidence>
<dbReference type="Proteomes" id="UP000187012">
    <property type="component" value="Unassembled WGS sequence"/>
</dbReference>
<gene>
    <name evidence="4" type="ORF">BN2475_130030</name>
</gene>
<dbReference type="SMART" id="SM00028">
    <property type="entry name" value="TPR"/>
    <property type="match status" value="4"/>
</dbReference>
<dbReference type="InterPro" id="IPR011990">
    <property type="entry name" value="TPR-like_helical_dom_sf"/>
</dbReference>